<dbReference type="InterPro" id="IPR003593">
    <property type="entry name" value="AAA+_ATPase"/>
</dbReference>
<evidence type="ECO:0000259" key="3">
    <source>
        <dbReference type="PROSITE" id="PS50893"/>
    </source>
</evidence>
<organism evidence="4 5">
    <name type="scientific">Bacillus badius</name>
    <dbReference type="NCBI Taxonomy" id="1455"/>
    <lineage>
        <taxon>Bacteria</taxon>
        <taxon>Bacillati</taxon>
        <taxon>Bacillota</taxon>
        <taxon>Bacilli</taxon>
        <taxon>Bacillales</taxon>
        <taxon>Bacillaceae</taxon>
        <taxon>Pseudobacillus</taxon>
    </lineage>
</organism>
<dbReference type="Proteomes" id="UP000031982">
    <property type="component" value="Unassembled WGS sequence"/>
</dbReference>
<proteinExistence type="predicted"/>
<dbReference type="PROSITE" id="PS50893">
    <property type="entry name" value="ABC_TRANSPORTER_2"/>
    <property type="match status" value="1"/>
</dbReference>
<dbReference type="GO" id="GO:0005524">
    <property type="term" value="F:ATP binding"/>
    <property type="evidence" value="ECO:0007669"/>
    <property type="project" value="UniProtKB-KW"/>
</dbReference>
<keyword evidence="2 4" id="KW-0067">ATP-binding</keyword>
<reference evidence="4 5" key="1">
    <citation type="submission" date="2015-01" db="EMBL/GenBank/DDBJ databases">
        <title>Genome Assembly of Bacillus badius MTCC 1458.</title>
        <authorList>
            <person name="Verma A."/>
            <person name="Khatri I."/>
            <person name="Mual P."/>
            <person name="Subramanian S."/>
            <person name="Krishnamurthi S."/>
        </authorList>
    </citation>
    <scope>NUCLEOTIDE SEQUENCE [LARGE SCALE GENOMIC DNA]</scope>
    <source>
        <strain evidence="4 5">MTCC 1458</strain>
    </source>
</reference>
<dbReference type="Gene3D" id="3.40.50.300">
    <property type="entry name" value="P-loop containing nucleotide triphosphate hydrolases"/>
    <property type="match status" value="1"/>
</dbReference>
<dbReference type="SUPFAM" id="SSF52540">
    <property type="entry name" value="P-loop containing nucleoside triphosphate hydrolases"/>
    <property type="match status" value="1"/>
</dbReference>
<dbReference type="Pfam" id="PF00005">
    <property type="entry name" value="ABC_tran"/>
    <property type="match status" value="1"/>
</dbReference>
<comment type="caution">
    <text evidence="4">The sequence shown here is derived from an EMBL/GenBank/DDBJ whole genome shotgun (WGS) entry which is preliminary data.</text>
</comment>
<evidence type="ECO:0000256" key="2">
    <source>
        <dbReference type="ARBA" id="ARBA00022840"/>
    </source>
</evidence>
<protein>
    <submittedName>
        <fullName evidence="4">ABC transporter, ATP-binding protein</fullName>
    </submittedName>
</protein>
<dbReference type="CDD" id="cd03230">
    <property type="entry name" value="ABC_DR_subfamily_A"/>
    <property type="match status" value="1"/>
</dbReference>
<evidence type="ECO:0000313" key="5">
    <source>
        <dbReference type="Proteomes" id="UP000031982"/>
    </source>
</evidence>
<accession>A0ABR5ATR8</accession>
<feature type="domain" description="ABC transporter" evidence="3">
    <location>
        <begin position="2"/>
        <end position="225"/>
    </location>
</feature>
<dbReference type="RefSeq" id="WP_041097428.1">
    <property type="nucleotide sequence ID" value="NZ_JARTHD010000017.1"/>
</dbReference>
<gene>
    <name evidence="4" type="ORF">SD77_0994</name>
</gene>
<dbReference type="PANTHER" id="PTHR43158:SF1">
    <property type="entry name" value="ABC TRANSPORTER, ATP-BINDING PROTEIN"/>
    <property type="match status" value="1"/>
</dbReference>
<dbReference type="EMBL" id="JXLP01000011">
    <property type="protein sequence ID" value="KIL78015.1"/>
    <property type="molecule type" value="Genomic_DNA"/>
</dbReference>
<evidence type="ECO:0000313" key="4">
    <source>
        <dbReference type="EMBL" id="KIL78015.1"/>
    </source>
</evidence>
<dbReference type="PANTHER" id="PTHR43158">
    <property type="entry name" value="SKFA PEPTIDE EXPORT ATP-BINDING PROTEIN SKFE"/>
    <property type="match status" value="1"/>
</dbReference>
<keyword evidence="1" id="KW-0547">Nucleotide-binding</keyword>
<sequence>MIELRNVTKEYGKRKALQDVSLQFEKGKIYGILGPNGSGKSTMMKMAAGLVFPSKGEVIVNGQPADRSIARDVAYLSSEGMVYPGLTVQQMIEFFAAQHKDFSLEKAEELIQFMSLERHKKVAKMSKGQQGRLKLLLVLSRKAPVLLLDEPFLGLDPMVRDTIVKGLVSFIDFGEQTVIITTHEITEIEPVLEEAVILDEGMVRARCHVEALREEEGLSVLQWLKRNYQ</sequence>
<dbReference type="InterPro" id="IPR003439">
    <property type="entry name" value="ABC_transporter-like_ATP-bd"/>
</dbReference>
<evidence type="ECO:0000256" key="1">
    <source>
        <dbReference type="ARBA" id="ARBA00022741"/>
    </source>
</evidence>
<dbReference type="InterPro" id="IPR027417">
    <property type="entry name" value="P-loop_NTPase"/>
</dbReference>
<name>A0ABR5ATR8_BACBA</name>
<dbReference type="SMART" id="SM00382">
    <property type="entry name" value="AAA"/>
    <property type="match status" value="1"/>
</dbReference>
<keyword evidence="5" id="KW-1185">Reference proteome</keyword>